<keyword evidence="1" id="KW-0812">Transmembrane</keyword>
<evidence type="ECO:0000313" key="2">
    <source>
        <dbReference type="EMBL" id="PIR98951.1"/>
    </source>
</evidence>
<keyword evidence="1" id="KW-1133">Transmembrane helix</keyword>
<evidence type="ECO:0000256" key="1">
    <source>
        <dbReference type="SAM" id="Phobius"/>
    </source>
</evidence>
<gene>
    <name evidence="2" type="ORF">COT87_02100</name>
</gene>
<evidence type="ECO:0000313" key="3">
    <source>
        <dbReference type="Proteomes" id="UP000230796"/>
    </source>
</evidence>
<name>A0A2H0VIN4_9BACT</name>
<dbReference type="AlphaFoldDB" id="A0A2H0VIN4"/>
<protein>
    <submittedName>
        <fullName evidence="2">Uncharacterized protein</fullName>
    </submittedName>
</protein>
<keyword evidence="1" id="KW-0472">Membrane</keyword>
<reference evidence="3" key="1">
    <citation type="submission" date="2017-09" db="EMBL/GenBank/DDBJ databases">
        <title>Depth-based differentiation of microbial function through sediment-hosted aquifers and enrichment of novel symbionts in the deep terrestrial subsurface.</title>
        <authorList>
            <person name="Probst A.J."/>
            <person name="Ladd B."/>
            <person name="Jarett J.K."/>
            <person name="Geller-Mcgrath D.E."/>
            <person name="Sieber C.M.K."/>
            <person name="Emerson J.B."/>
            <person name="Anantharaman K."/>
            <person name="Thomas B.C."/>
            <person name="Malmstrom R."/>
            <person name="Stieglmeier M."/>
            <person name="Klingl A."/>
            <person name="Woyke T."/>
            <person name="Ryan C.M."/>
            <person name="Banfield J.F."/>
        </authorList>
    </citation>
    <scope>NUCLEOTIDE SEQUENCE [LARGE SCALE GENOMIC DNA]</scope>
</reference>
<feature type="transmembrane region" description="Helical" evidence="1">
    <location>
        <begin position="67"/>
        <end position="86"/>
    </location>
</feature>
<accession>A0A2H0VIN4</accession>
<proteinExistence type="predicted"/>
<comment type="caution">
    <text evidence="2">The sequence shown here is derived from an EMBL/GenBank/DDBJ whole genome shotgun (WGS) entry which is preliminary data.</text>
</comment>
<dbReference type="Proteomes" id="UP000230796">
    <property type="component" value="Unassembled WGS sequence"/>
</dbReference>
<sequence>MFSTPEDSPPTFGVPTWLSARSPVEESPLIAGNAMGMYTQEMKSELNFWRSLEVYTWKVVRRSPLPYQWIGIGLVVLVIIASVANVKSSVAGARGEREVIERAARVGDYETARKLYSDQFTGGSGQEVLGAESKLEDLVYPEQKLAREIEKWESGLAENPGNREIMRGLAQLYEQVGNIEKVIELREQIRILDPNE</sequence>
<organism evidence="2 3">
    <name type="scientific">Candidatus Collierbacteria bacterium CG10_big_fil_rev_8_21_14_0_10_44_9</name>
    <dbReference type="NCBI Taxonomy" id="1974535"/>
    <lineage>
        <taxon>Bacteria</taxon>
        <taxon>Candidatus Collieribacteriota</taxon>
    </lineage>
</organism>
<dbReference type="EMBL" id="PFAF01000042">
    <property type="protein sequence ID" value="PIR98951.1"/>
    <property type="molecule type" value="Genomic_DNA"/>
</dbReference>